<reference evidence="2" key="1">
    <citation type="journal article" date="2023" name="G3 (Bethesda)">
        <title>Genome assembly and association tests identify interacting loci associated with vigor, precocity, and sex in interspecific pistachio rootstocks.</title>
        <authorList>
            <person name="Palmer W."/>
            <person name="Jacygrad E."/>
            <person name="Sagayaradj S."/>
            <person name="Cavanaugh K."/>
            <person name="Han R."/>
            <person name="Bertier L."/>
            <person name="Beede B."/>
            <person name="Kafkas S."/>
            <person name="Golino D."/>
            <person name="Preece J."/>
            <person name="Michelmore R."/>
        </authorList>
    </citation>
    <scope>NUCLEOTIDE SEQUENCE [LARGE SCALE GENOMIC DNA]</scope>
</reference>
<comment type="caution">
    <text evidence="1">The sequence shown here is derived from an EMBL/GenBank/DDBJ whole genome shotgun (WGS) entry which is preliminary data.</text>
</comment>
<name>A0ACC0ZK08_9ROSI</name>
<protein>
    <submittedName>
        <fullName evidence="1">Uncharacterized protein</fullName>
    </submittedName>
</protein>
<gene>
    <name evidence="1" type="ORF">Pint_02592</name>
</gene>
<evidence type="ECO:0000313" key="1">
    <source>
        <dbReference type="EMBL" id="KAJ0053576.1"/>
    </source>
</evidence>
<sequence>MNGFLLLLQEMQNGGIQLSTILQCFVYFLRPAPRKRR</sequence>
<evidence type="ECO:0000313" key="2">
    <source>
        <dbReference type="Proteomes" id="UP001163603"/>
    </source>
</evidence>
<dbReference type="Proteomes" id="UP001163603">
    <property type="component" value="Chromosome 1"/>
</dbReference>
<dbReference type="EMBL" id="CM047736">
    <property type="protein sequence ID" value="KAJ0053576.1"/>
    <property type="molecule type" value="Genomic_DNA"/>
</dbReference>
<keyword evidence="2" id="KW-1185">Reference proteome</keyword>
<proteinExistence type="predicted"/>
<accession>A0ACC0ZK08</accession>
<organism evidence="1 2">
    <name type="scientific">Pistacia integerrima</name>
    <dbReference type="NCBI Taxonomy" id="434235"/>
    <lineage>
        <taxon>Eukaryota</taxon>
        <taxon>Viridiplantae</taxon>
        <taxon>Streptophyta</taxon>
        <taxon>Embryophyta</taxon>
        <taxon>Tracheophyta</taxon>
        <taxon>Spermatophyta</taxon>
        <taxon>Magnoliopsida</taxon>
        <taxon>eudicotyledons</taxon>
        <taxon>Gunneridae</taxon>
        <taxon>Pentapetalae</taxon>
        <taxon>rosids</taxon>
        <taxon>malvids</taxon>
        <taxon>Sapindales</taxon>
        <taxon>Anacardiaceae</taxon>
        <taxon>Pistacia</taxon>
    </lineage>
</organism>